<keyword evidence="5" id="KW-0378">Hydrolase</keyword>
<evidence type="ECO:0000313" key="6">
    <source>
        <dbReference type="EMBL" id="APB34488.1"/>
    </source>
</evidence>
<protein>
    <recommendedName>
        <fullName evidence="8">DUF86 domain-containing protein</fullName>
    </recommendedName>
</protein>
<evidence type="ECO:0000313" key="7">
    <source>
        <dbReference type="Proteomes" id="UP000180235"/>
    </source>
</evidence>
<evidence type="ECO:0000256" key="3">
    <source>
        <dbReference type="ARBA" id="ARBA00022722"/>
    </source>
</evidence>
<dbReference type="KEGG" id="glt:GlitD10_2159"/>
<sequence>MRRWCNMSAIDDRTRILHMIDASRKAMEFVGDSIREDLDRNELLQLALVKLVEIIGEAANGTSRNYRERYPEVSWSQIIAMRNRLVHAYFAINLDILWQTVRVDIPSLVLLLEKLIDVES</sequence>
<dbReference type="InterPro" id="IPR008201">
    <property type="entry name" value="HepT-like"/>
</dbReference>
<dbReference type="InterPro" id="IPR051813">
    <property type="entry name" value="HepT_RNase_toxin"/>
</dbReference>
<evidence type="ECO:0000256" key="5">
    <source>
        <dbReference type="ARBA" id="ARBA00022801"/>
    </source>
</evidence>
<keyword evidence="7" id="KW-1185">Reference proteome</keyword>
<organism evidence="6 7">
    <name type="scientific">Gloeomargarita lithophora Alchichica-D10</name>
    <dbReference type="NCBI Taxonomy" id="1188229"/>
    <lineage>
        <taxon>Bacteria</taxon>
        <taxon>Bacillati</taxon>
        <taxon>Cyanobacteriota</taxon>
        <taxon>Cyanophyceae</taxon>
        <taxon>Gloeomargaritales</taxon>
        <taxon>Gloeomargaritaceae</taxon>
        <taxon>Gloeomargarita</taxon>
    </lineage>
</organism>
<dbReference type="GO" id="GO:0004540">
    <property type="term" value="F:RNA nuclease activity"/>
    <property type="evidence" value="ECO:0007669"/>
    <property type="project" value="InterPro"/>
</dbReference>
<proteinExistence type="predicted"/>
<evidence type="ECO:0008006" key="8">
    <source>
        <dbReference type="Google" id="ProtNLM"/>
    </source>
</evidence>
<keyword evidence="3" id="KW-0540">Nuclease</keyword>
<dbReference type="GO" id="GO:0000166">
    <property type="term" value="F:nucleotide binding"/>
    <property type="evidence" value="ECO:0007669"/>
    <property type="project" value="UniProtKB-KW"/>
</dbReference>
<name>A0A1J0AEZ5_9CYAN</name>
<dbReference type="Pfam" id="PF01934">
    <property type="entry name" value="HepT-like"/>
    <property type="match status" value="1"/>
</dbReference>
<keyword evidence="1" id="KW-0597">Phosphoprotein</keyword>
<evidence type="ECO:0000256" key="1">
    <source>
        <dbReference type="ARBA" id="ARBA00022553"/>
    </source>
</evidence>
<dbReference type="EMBL" id="CP017675">
    <property type="protein sequence ID" value="APB34488.1"/>
    <property type="molecule type" value="Genomic_DNA"/>
</dbReference>
<dbReference type="GO" id="GO:0110001">
    <property type="term" value="C:toxin-antitoxin complex"/>
    <property type="evidence" value="ECO:0007669"/>
    <property type="project" value="InterPro"/>
</dbReference>
<reference evidence="6 7" key="1">
    <citation type="submission" date="2016-10" db="EMBL/GenBank/DDBJ databases">
        <title>Description of Gloeomargarita lithophora gen. nov., sp. nov., a thylakoid-bearing basal-branching cyanobacterium with intracellular carbonates, and proposal for Gloeomargaritales ord. nov.</title>
        <authorList>
            <person name="Moreira D."/>
            <person name="Tavera R."/>
            <person name="Benzerara K."/>
            <person name="Skouri-Panet F."/>
            <person name="Couradeau E."/>
            <person name="Gerard E."/>
            <person name="Loussert C."/>
            <person name="Novelo E."/>
            <person name="Zivanovic Y."/>
            <person name="Lopez-Garcia P."/>
        </authorList>
    </citation>
    <scope>NUCLEOTIDE SEQUENCE [LARGE SCALE GENOMIC DNA]</scope>
    <source>
        <strain evidence="6 7">D10</strain>
    </source>
</reference>
<keyword evidence="4" id="KW-0547">Nucleotide-binding</keyword>
<dbReference type="PANTHER" id="PTHR34139">
    <property type="entry name" value="UPF0331 PROTEIN MJ0127"/>
    <property type="match status" value="1"/>
</dbReference>
<evidence type="ECO:0000256" key="2">
    <source>
        <dbReference type="ARBA" id="ARBA00022649"/>
    </source>
</evidence>
<accession>A0A1J0AEZ5</accession>
<keyword evidence="2" id="KW-1277">Toxin-antitoxin system</keyword>
<dbReference type="PANTHER" id="PTHR34139:SF1">
    <property type="entry name" value="RNASE MJ1380-RELATED"/>
    <property type="match status" value="1"/>
</dbReference>
<gene>
    <name evidence="6" type="ORF">GlitD10_2159</name>
</gene>
<dbReference type="Proteomes" id="UP000180235">
    <property type="component" value="Chromosome"/>
</dbReference>
<dbReference type="GO" id="GO:0016787">
    <property type="term" value="F:hydrolase activity"/>
    <property type="evidence" value="ECO:0007669"/>
    <property type="project" value="UniProtKB-KW"/>
</dbReference>
<evidence type="ECO:0000256" key="4">
    <source>
        <dbReference type="ARBA" id="ARBA00022741"/>
    </source>
</evidence>
<dbReference type="AlphaFoldDB" id="A0A1J0AEZ5"/>
<dbReference type="STRING" id="1188229.GlitD10_2159"/>